<evidence type="ECO:0000313" key="5">
    <source>
        <dbReference type="EMBL" id="CAH3043851.1"/>
    </source>
</evidence>
<feature type="compositionally biased region" description="Polar residues" evidence="4">
    <location>
        <begin position="302"/>
        <end position="320"/>
    </location>
</feature>
<proteinExistence type="predicted"/>
<sequence>DESDDELDKWNEDDERKQEEGDSEVDGEDEEDKKAKNDFLDDEADESDNDDDFDNGRDDIDSGSEGDVSDDGENDNTADENSVLSDSEFSVLKSHHSMKKKPKQTKESTIHPKEETMDLFGFGDSRSRGPENDGSLENNSNSEKGTGESVESLCLRLDSLEDGDDTNFHFPSSPLLSKMKAKSKNVANISEASQESSQSSFGGGLGSEFGGNANSLEASSDSNVIPPGQGDNRVLGMDEDRSPGKKTPEIFSSFSRVRHLMGMGNYGDALSVKKSGKLSQLTLPVEDSQDLFDHESDRNVEDNNSQLLKTGSEPMSSDFNFSLDEDTQFTQILNTQGFLNSSKKSQAKTKKLFDDKISGNTQPAMKELLGLCSGRFSDNEDSQPLHNTESQKNTKGQKKNSKFDTQSKQHNMSELLGLCSGKFSDGDNDDEIVDDVLERQEKDPEQSRSEVDEEEGKIDGDESDKKQGKESDDGDDNDDEESDPEEMILKRKYGKTYGTEKKNVFDKRNFLEEEAELSGSDVGSDEDEDIATDDDVLDEESGGEDLPSDEELQKQINKVHMKSIHDQDNAELRAVKEMFLPDGDLYSDGQGRTRHFRWRGIDENSQFNLFGDKGLWGDEEGEATELSTEEEIQRRKERYERETFLREELEKKKESNMLDIDENSQNILNKIKDTSSQLPEAPVKPQAIILNYKNNVAPAVKKKNSFKGSFLKHSKTTLSRLSSLTSNTPNASATTRGFVFHTVSPSGKNDSNAKV</sequence>
<evidence type="ECO:0000256" key="4">
    <source>
        <dbReference type="SAM" id="MobiDB-lite"/>
    </source>
</evidence>
<feature type="region of interest" description="Disordered" evidence="4">
    <location>
        <begin position="1"/>
        <end position="150"/>
    </location>
</feature>
<comment type="subcellular location">
    <subcellularLocation>
        <location evidence="1">Nucleus</location>
    </subcellularLocation>
</comment>
<feature type="region of interest" description="Disordered" evidence="4">
    <location>
        <begin position="514"/>
        <end position="555"/>
    </location>
</feature>
<dbReference type="Proteomes" id="UP001159428">
    <property type="component" value="Unassembled WGS sequence"/>
</dbReference>
<evidence type="ECO:0008006" key="7">
    <source>
        <dbReference type="Google" id="ProtNLM"/>
    </source>
</evidence>
<name>A0AAU9W1R4_9CNID</name>
<feature type="non-terminal residue" evidence="5">
    <location>
        <position position="755"/>
    </location>
</feature>
<evidence type="ECO:0000313" key="6">
    <source>
        <dbReference type="Proteomes" id="UP001159428"/>
    </source>
</evidence>
<feature type="compositionally biased region" description="Basic residues" evidence="4">
    <location>
        <begin position="93"/>
        <end position="103"/>
    </location>
</feature>
<reference evidence="5 6" key="1">
    <citation type="submission" date="2022-05" db="EMBL/GenBank/DDBJ databases">
        <authorList>
            <consortium name="Genoscope - CEA"/>
            <person name="William W."/>
        </authorList>
    </citation>
    <scope>NUCLEOTIDE SEQUENCE [LARGE SCALE GENOMIC DNA]</scope>
</reference>
<keyword evidence="6" id="KW-1185">Reference proteome</keyword>
<feature type="compositionally biased region" description="Polar residues" evidence="4">
    <location>
        <begin position="212"/>
        <end position="223"/>
    </location>
</feature>
<keyword evidence="3" id="KW-0539">Nucleus</keyword>
<dbReference type="InterPro" id="IPR024146">
    <property type="entry name" value="Claspin"/>
</dbReference>
<keyword evidence="2" id="KW-0597">Phosphoprotein</keyword>
<dbReference type="GO" id="GO:0007095">
    <property type="term" value="P:mitotic G2 DNA damage checkpoint signaling"/>
    <property type="evidence" value="ECO:0007669"/>
    <property type="project" value="TreeGrafter"/>
</dbReference>
<dbReference type="PANTHER" id="PTHR14396:SF10">
    <property type="entry name" value="CLASPIN"/>
    <property type="match status" value="1"/>
</dbReference>
<dbReference type="PANTHER" id="PTHR14396">
    <property type="entry name" value="CLASPIN"/>
    <property type="match status" value="1"/>
</dbReference>
<protein>
    <recommendedName>
        <fullName evidence="7">Claspin</fullName>
    </recommendedName>
</protein>
<feature type="non-terminal residue" evidence="5">
    <location>
        <position position="1"/>
    </location>
</feature>
<comment type="caution">
    <text evidence="5">The sequence shown here is derived from an EMBL/GenBank/DDBJ whole genome shotgun (WGS) entry which is preliminary data.</text>
</comment>
<dbReference type="GO" id="GO:0005634">
    <property type="term" value="C:nucleus"/>
    <property type="evidence" value="ECO:0007669"/>
    <property type="project" value="UniProtKB-SubCell"/>
</dbReference>
<dbReference type="EMBL" id="CALNXJ010000007">
    <property type="protein sequence ID" value="CAH3043851.1"/>
    <property type="molecule type" value="Genomic_DNA"/>
</dbReference>
<feature type="compositionally biased region" description="Basic and acidic residues" evidence="4">
    <location>
        <begin position="104"/>
        <end position="116"/>
    </location>
</feature>
<feature type="region of interest" description="Disordered" evidence="4">
    <location>
        <begin position="185"/>
        <end position="251"/>
    </location>
</feature>
<feature type="compositionally biased region" description="Acidic residues" evidence="4">
    <location>
        <begin position="426"/>
        <end position="435"/>
    </location>
</feature>
<feature type="compositionally biased region" description="Acidic residues" evidence="4">
    <location>
        <begin position="523"/>
        <end position="550"/>
    </location>
</feature>
<feature type="compositionally biased region" description="Basic and acidic residues" evidence="4">
    <location>
        <begin position="8"/>
        <end position="20"/>
    </location>
</feature>
<feature type="compositionally biased region" description="Acidic residues" evidence="4">
    <location>
        <begin position="21"/>
        <end position="31"/>
    </location>
</feature>
<feature type="compositionally biased region" description="Acidic residues" evidence="4">
    <location>
        <begin position="40"/>
        <end position="53"/>
    </location>
</feature>
<feature type="compositionally biased region" description="Polar residues" evidence="4">
    <location>
        <begin position="79"/>
        <end position="88"/>
    </location>
</feature>
<evidence type="ECO:0000256" key="1">
    <source>
        <dbReference type="ARBA" id="ARBA00004123"/>
    </source>
</evidence>
<feature type="compositionally biased region" description="Acidic residues" evidence="4">
    <location>
        <begin position="472"/>
        <end position="486"/>
    </location>
</feature>
<feature type="compositionally biased region" description="Basic and acidic residues" evidence="4">
    <location>
        <begin position="236"/>
        <end position="248"/>
    </location>
</feature>
<feature type="compositionally biased region" description="Basic and acidic residues" evidence="4">
    <location>
        <begin position="436"/>
        <end position="450"/>
    </location>
</feature>
<feature type="compositionally biased region" description="Basic and acidic residues" evidence="4">
    <location>
        <begin position="457"/>
        <end position="471"/>
    </location>
</feature>
<accession>A0AAU9W1R4</accession>
<organism evidence="5 6">
    <name type="scientific">Pocillopora meandrina</name>
    <dbReference type="NCBI Taxonomy" id="46732"/>
    <lineage>
        <taxon>Eukaryota</taxon>
        <taxon>Metazoa</taxon>
        <taxon>Cnidaria</taxon>
        <taxon>Anthozoa</taxon>
        <taxon>Hexacorallia</taxon>
        <taxon>Scleractinia</taxon>
        <taxon>Astrocoeniina</taxon>
        <taxon>Pocilloporidae</taxon>
        <taxon>Pocillopora</taxon>
    </lineage>
</organism>
<evidence type="ECO:0000256" key="3">
    <source>
        <dbReference type="ARBA" id="ARBA00023242"/>
    </source>
</evidence>
<feature type="region of interest" description="Disordered" evidence="4">
    <location>
        <begin position="293"/>
        <end position="321"/>
    </location>
</feature>
<dbReference type="AlphaFoldDB" id="A0AAU9W1R4"/>
<feature type="region of interest" description="Disordered" evidence="4">
    <location>
        <begin position="372"/>
        <end position="494"/>
    </location>
</feature>
<feature type="compositionally biased region" description="Polar residues" evidence="4">
    <location>
        <begin position="135"/>
        <end position="144"/>
    </location>
</feature>
<feature type="compositionally biased region" description="Polar residues" evidence="4">
    <location>
        <begin position="382"/>
        <end position="394"/>
    </location>
</feature>
<evidence type="ECO:0000256" key="2">
    <source>
        <dbReference type="ARBA" id="ARBA00022553"/>
    </source>
</evidence>
<dbReference type="GO" id="GO:0010997">
    <property type="term" value="F:anaphase-promoting complex binding"/>
    <property type="evidence" value="ECO:0007669"/>
    <property type="project" value="TreeGrafter"/>
</dbReference>
<feature type="compositionally biased region" description="Acidic residues" evidence="4">
    <location>
        <begin position="61"/>
        <end position="78"/>
    </location>
</feature>
<dbReference type="GO" id="GO:0033314">
    <property type="term" value="P:mitotic DNA replication checkpoint signaling"/>
    <property type="evidence" value="ECO:0007669"/>
    <property type="project" value="TreeGrafter"/>
</dbReference>
<gene>
    <name evidence="5" type="ORF">PMEA_00031756</name>
</gene>